<feature type="transmembrane region" description="Helical" evidence="1">
    <location>
        <begin position="143"/>
        <end position="163"/>
    </location>
</feature>
<dbReference type="Proteomes" id="UP000533476">
    <property type="component" value="Unassembled WGS sequence"/>
</dbReference>
<dbReference type="Pfam" id="PF00174">
    <property type="entry name" value="Oxidored_molyb"/>
    <property type="match status" value="1"/>
</dbReference>
<dbReference type="AlphaFoldDB" id="A0A7Y0L0A7"/>
<dbReference type="Gene3D" id="3.90.420.10">
    <property type="entry name" value="Oxidoreductase, molybdopterin-binding domain"/>
    <property type="match status" value="1"/>
</dbReference>
<dbReference type="InterPro" id="IPR036374">
    <property type="entry name" value="OxRdtase_Mopterin-bd_sf"/>
</dbReference>
<keyword evidence="1" id="KW-0472">Membrane</keyword>
<reference evidence="3 4" key="1">
    <citation type="submission" date="2020-04" db="EMBL/GenBank/DDBJ databases">
        <authorList>
            <person name="Zhang R."/>
            <person name="Schippers A."/>
        </authorList>
    </citation>
    <scope>NUCLEOTIDE SEQUENCE [LARGE SCALE GENOMIC DNA]</scope>
    <source>
        <strain evidence="3 4">DSM 109850</strain>
    </source>
</reference>
<sequence length="352" mass="39726">MSFRKRHWRHVVVLGLIVLTGFALFLSSWRRAVGPFFAIVQWIHIGGGILYGVALIGWVRVFYPWPRSGRTAFGGWIYFLLIMLLISGAGLLVGPSPTRAVATVVHGLAALILIVWTIWHLLTRLPIWRDPSGQFHISRRRALRWLAGAIVATPVVLGVPTLAKMVSGRLVGAGKNSDALPGFVPYTVVNGFPDIPRRHWRLHVLGLPRSTMLDWEQYQTLPRRRVDINFHCVTGWVVPHVTFEGVDLEAFLISLGWDRQEHPWVTFFSGDGVYTDTLNADQIAEYRPLLADRIDGQPLPRAQGFPVRLLVPHMYGYKSVKWLVGIHVSKTASPGFWEQRGYPQNAYLGSYL</sequence>
<keyword evidence="1" id="KW-1133">Transmembrane helix</keyword>
<feature type="transmembrane region" description="Helical" evidence="1">
    <location>
        <begin position="42"/>
        <end position="63"/>
    </location>
</feature>
<evidence type="ECO:0000313" key="4">
    <source>
        <dbReference type="Proteomes" id="UP000533476"/>
    </source>
</evidence>
<evidence type="ECO:0000259" key="2">
    <source>
        <dbReference type="Pfam" id="PF00174"/>
    </source>
</evidence>
<dbReference type="PANTHER" id="PTHR43032">
    <property type="entry name" value="PROTEIN-METHIONINE-SULFOXIDE REDUCTASE"/>
    <property type="match status" value="1"/>
</dbReference>
<gene>
    <name evidence="3" type="ORF">HIJ39_01180</name>
</gene>
<dbReference type="RefSeq" id="WP_169095834.1">
    <property type="nucleotide sequence ID" value="NZ_JABBVZ010000002.1"/>
</dbReference>
<keyword evidence="1" id="KW-0812">Transmembrane</keyword>
<evidence type="ECO:0000256" key="1">
    <source>
        <dbReference type="SAM" id="Phobius"/>
    </source>
</evidence>
<feature type="transmembrane region" description="Helical" evidence="1">
    <location>
        <begin position="75"/>
        <end position="94"/>
    </location>
</feature>
<protein>
    <submittedName>
        <fullName evidence="3">Molybdopterin-dependent oxidoreductase</fullName>
    </submittedName>
</protein>
<dbReference type="InterPro" id="IPR000572">
    <property type="entry name" value="OxRdtase_Mopterin-bd_dom"/>
</dbReference>
<feature type="transmembrane region" description="Helical" evidence="1">
    <location>
        <begin position="100"/>
        <end position="122"/>
    </location>
</feature>
<feature type="domain" description="Oxidoreductase molybdopterin-binding" evidence="2">
    <location>
        <begin position="193"/>
        <end position="337"/>
    </location>
</feature>
<accession>A0A7Y0L0A7</accession>
<dbReference type="SUPFAM" id="SSF56524">
    <property type="entry name" value="Oxidoreductase molybdopterin-binding domain"/>
    <property type="match status" value="1"/>
</dbReference>
<dbReference type="EMBL" id="JABBVZ010000002">
    <property type="protein sequence ID" value="NMP20969.1"/>
    <property type="molecule type" value="Genomic_DNA"/>
</dbReference>
<organism evidence="3 4">
    <name type="scientific">Sulfobacillus harzensis</name>
    <dbReference type="NCBI Taxonomy" id="2729629"/>
    <lineage>
        <taxon>Bacteria</taxon>
        <taxon>Bacillati</taxon>
        <taxon>Bacillota</taxon>
        <taxon>Clostridia</taxon>
        <taxon>Eubacteriales</taxon>
        <taxon>Clostridiales Family XVII. Incertae Sedis</taxon>
        <taxon>Sulfobacillus</taxon>
    </lineage>
</organism>
<comment type="caution">
    <text evidence="3">The sequence shown here is derived from an EMBL/GenBank/DDBJ whole genome shotgun (WGS) entry which is preliminary data.</text>
</comment>
<proteinExistence type="predicted"/>
<evidence type="ECO:0000313" key="3">
    <source>
        <dbReference type="EMBL" id="NMP20969.1"/>
    </source>
</evidence>
<keyword evidence="4" id="KW-1185">Reference proteome</keyword>
<name>A0A7Y0L0A7_9FIRM</name>
<dbReference type="PANTHER" id="PTHR43032:SF4">
    <property type="entry name" value="OXIDOREDUCTASE MOLYBDOPTERIN-BINDING DOMAIN-CONTAINING PROTEIN"/>
    <property type="match status" value="1"/>
</dbReference>